<dbReference type="Pfam" id="PF21545">
    <property type="entry name" value="T7SS_EccA1_N"/>
    <property type="match status" value="1"/>
</dbReference>
<keyword evidence="4" id="KW-0547">Nucleotide-binding</keyword>
<comment type="subcellular location">
    <subcellularLocation>
        <location evidence="1">Cytoplasm</location>
    </subcellularLocation>
</comment>
<dbReference type="AlphaFoldDB" id="A0A7I7XQ02"/>
<evidence type="ECO:0000256" key="4">
    <source>
        <dbReference type="ARBA" id="ARBA00022741"/>
    </source>
</evidence>
<dbReference type="PANTHER" id="PTHR43392">
    <property type="entry name" value="AAA-TYPE ATPASE FAMILY PROTEIN / ANKYRIN REPEAT FAMILY PROTEIN"/>
    <property type="match status" value="1"/>
</dbReference>
<dbReference type="InterPro" id="IPR003959">
    <property type="entry name" value="ATPase_AAA_core"/>
</dbReference>
<dbReference type="RefSeq" id="WP_163744858.1">
    <property type="nucleotide sequence ID" value="NZ_AP022611.1"/>
</dbReference>
<keyword evidence="10" id="KW-1185">Reference proteome</keyword>
<feature type="domain" description="CbbX AAA lid" evidence="7">
    <location>
        <begin position="532"/>
        <end position="569"/>
    </location>
</feature>
<dbReference type="Pfam" id="PF00004">
    <property type="entry name" value="AAA"/>
    <property type="match status" value="1"/>
</dbReference>
<keyword evidence="9" id="KW-0614">Plasmid</keyword>
<proteinExistence type="inferred from homology"/>
<dbReference type="InterPro" id="IPR027417">
    <property type="entry name" value="P-loop_NTPase"/>
</dbReference>
<gene>
    <name evidence="9" type="primary">eccA3</name>
    <name evidence="9" type="ORF">MMAD_56220</name>
</gene>
<comment type="similarity">
    <text evidence="2">Belongs to the CbxX/CfxQ family.</text>
</comment>
<dbReference type="PRINTS" id="PR00819">
    <property type="entry name" value="CBXCFQXSUPER"/>
</dbReference>
<dbReference type="InterPro" id="IPR050773">
    <property type="entry name" value="CbxX/CfxQ_RuBisCO_ESX"/>
</dbReference>
<sequence length="596" mass="64135">MSTARDYLDAGFDALGLLGNPADPNTARERFRRAVSMDPGMCDAWLGLIATGDHSSETLRHAHDTSATLHRETRRLGLQDTALEASVPSPGFIEVFPYTPASITLAYIAALLSQQDYDAAEKLLESFDTAREPMQSPIWRCLGATLHYVTQRWTDVLDWAARPVSGTLRVVDAATDLMAGIAHVGLGEFDAGLVLLKGVPSDQVSPHAAAIAALYRGYALRWLGRENDARAEFGMAAVGGRMLPDASSALADTTFGPKTTTAEAIAARTSRWDPQSGPSTEELRQAEQAQAAATVLEEAERDLQSFIGLGGVKAHVNKLKNVQNYDRAMAARGEGVGQRNALHLTLVGPPGTAKTSIARVMGKMYFGLGILTSPEFIEVSRKDLVGGVIGETEAKTGATLDRARGRILFVDEAPELYKEDNERDFGRIALDVIMKFAEDHRDDTMVALAGYASDMNRLLSANPGLRSRFPTQLEFSSYSANELSQIAALFADNYRVLVAPEAVDTFNRYTTWLTSTLSNNPKNPTELLIDIAGNGRYVRNVMSEAVEKMKARVVADASIDLATADLNVLRTVVASDMADAVGTVLNAAGIPTGGQG</sequence>
<organism evidence="9 10">
    <name type="scientific">Mycolicibacterium madagascariense</name>
    <dbReference type="NCBI Taxonomy" id="212765"/>
    <lineage>
        <taxon>Bacteria</taxon>
        <taxon>Bacillati</taxon>
        <taxon>Actinomycetota</taxon>
        <taxon>Actinomycetes</taxon>
        <taxon>Mycobacteriales</taxon>
        <taxon>Mycobacteriaceae</taxon>
        <taxon>Mycolicibacterium</taxon>
    </lineage>
</organism>
<dbReference type="FunFam" id="3.40.50.300:FF:000216">
    <property type="entry name" value="Type VII secretion ATPase EccA"/>
    <property type="match status" value="1"/>
</dbReference>
<dbReference type="SUPFAM" id="SSF52540">
    <property type="entry name" value="P-loop containing nucleoside triphosphate hydrolases"/>
    <property type="match status" value="1"/>
</dbReference>
<feature type="domain" description="ATPase AAA-type core" evidence="6">
    <location>
        <begin position="345"/>
        <end position="476"/>
    </location>
</feature>
<dbReference type="EMBL" id="AP022611">
    <property type="protein sequence ID" value="BBZ31327.1"/>
    <property type="molecule type" value="Genomic_DNA"/>
</dbReference>
<accession>A0A7I7XQ02</accession>
<dbReference type="GO" id="GO:0005737">
    <property type="term" value="C:cytoplasm"/>
    <property type="evidence" value="ECO:0007669"/>
    <property type="project" value="UniProtKB-SubCell"/>
</dbReference>
<geneLocation type="plasmid" evidence="10">
    <name>pjcm13574 dna</name>
</geneLocation>
<evidence type="ECO:0000313" key="10">
    <source>
        <dbReference type="Proteomes" id="UP000466517"/>
    </source>
</evidence>
<dbReference type="PANTHER" id="PTHR43392:SF2">
    <property type="entry name" value="AAA-TYPE ATPASE FAMILY PROTEIN _ ANKYRIN REPEAT FAMILY PROTEIN"/>
    <property type="match status" value="1"/>
</dbReference>
<reference evidence="9 10" key="1">
    <citation type="journal article" date="2019" name="Emerg. Microbes Infect.">
        <title>Comprehensive subspecies identification of 175 nontuberculous mycobacteria species based on 7547 genomic profiles.</title>
        <authorList>
            <person name="Matsumoto Y."/>
            <person name="Kinjo T."/>
            <person name="Motooka D."/>
            <person name="Nabeya D."/>
            <person name="Jung N."/>
            <person name="Uechi K."/>
            <person name="Horii T."/>
            <person name="Iida T."/>
            <person name="Fujita J."/>
            <person name="Nakamura S."/>
        </authorList>
    </citation>
    <scope>NUCLEOTIDE SEQUENCE [LARGE SCALE GENOMIC DNA]</scope>
    <source>
        <strain evidence="9 10">JCM 13574</strain>
        <plasmid evidence="10">pjcm13574 dna</plasmid>
    </source>
</reference>
<evidence type="ECO:0000256" key="2">
    <source>
        <dbReference type="ARBA" id="ARBA00010378"/>
    </source>
</evidence>
<dbReference type="Proteomes" id="UP000466517">
    <property type="component" value="Plasmid pJCM13574"/>
</dbReference>
<dbReference type="InterPro" id="IPR041627">
    <property type="entry name" value="AAA_lid_6"/>
</dbReference>
<dbReference type="CDD" id="cd00009">
    <property type="entry name" value="AAA"/>
    <property type="match status" value="1"/>
</dbReference>
<dbReference type="Gene3D" id="1.10.8.60">
    <property type="match status" value="1"/>
</dbReference>
<keyword evidence="5" id="KW-0067">ATP-binding</keyword>
<evidence type="ECO:0000256" key="5">
    <source>
        <dbReference type="ARBA" id="ARBA00022840"/>
    </source>
</evidence>
<dbReference type="InterPro" id="IPR049078">
    <property type="entry name" value="T7SS_EccA1-like_N"/>
</dbReference>
<evidence type="ECO:0000256" key="3">
    <source>
        <dbReference type="ARBA" id="ARBA00022490"/>
    </source>
</evidence>
<evidence type="ECO:0000313" key="9">
    <source>
        <dbReference type="EMBL" id="BBZ31327.1"/>
    </source>
</evidence>
<evidence type="ECO:0000256" key="1">
    <source>
        <dbReference type="ARBA" id="ARBA00004496"/>
    </source>
</evidence>
<dbReference type="Gene3D" id="1.25.40.10">
    <property type="entry name" value="Tetratricopeptide repeat domain"/>
    <property type="match status" value="1"/>
</dbReference>
<evidence type="ECO:0000259" key="6">
    <source>
        <dbReference type="Pfam" id="PF00004"/>
    </source>
</evidence>
<dbReference type="GO" id="GO:0005524">
    <property type="term" value="F:ATP binding"/>
    <property type="evidence" value="ECO:0007669"/>
    <property type="project" value="UniProtKB-KW"/>
</dbReference>
<feature type="domain" description="ESX-1 secretion system protein EccA1-like N-terminal" evidence="8">
    <location>
        <begin position="17"/>
        <end position="278"/>
    </location>
</feature>
<name>A0A7I7XQ02_9MYCO</name>
<evidence type="ECO:0000259" key="8">
    <source>
        <dbReference type="Pfam" id="PF21545"/>
    </source>
</evidence>
<keyword evidence="3" id="KW-0963">Cytoplasm</keyword>
<dbReference type="InterPro" id="IPR011990">
    <property type="entry name" value="TPR-like_helical_dom_sf"/>
</dbReference>
<dbReference type="GO" id="GO:0016887">
    <property type="term" value="F:ATP hydrolysis activity"/>
    <property type="evidence" value="ECO:0007669"/>
    <property type="project" value="InterPro"/>
</dbReference>
<dbReference type="KEGG" id="mmag:MMAD_56220"/>
<evidence type="ECO:0000259" key="7">
    <source>
        <dbReference type="Pfam" id="PF17866"/>
    </source>
</evidence>
<protein>
    <submittedName>
        <fullName evidence="9">ESX-3 secretion system protein EccA3</fullName>
    </submittedName>
</protein>
<dbReference type="Gene3D" id="3.40.50.300">
    <property type="entry name" value="P-loop containing nucleotide triphosphate hydrolases"/>
    <property type="match status" value="1"/>
</dbReference>
<dbReference type="InterPro" id="IPR000641">
    <property type="entry name" value="CbxX/CfxQ"/>
</dbReference>
<dbReference type="Pfam" id="PF17866">
    <property type="entry name" value="AAA_lid_6"/>
    <property type="match status" value="1"/>
</dbReference>